<keyword evidence="3" id="KW-1185">Reference proteome</keyword>
<reference evidence="2" key="1">
    <citation type="submission" date="2020-09" db="EMBL/GenBank/DDBJ databases">
        <title>Bacillus faecalis sp. nov., a moderately halophilic bacterium isolated from cow faeces.</title>
        <authorList>
            <person name="Jiang L."/>
            <person name="Lee J."/>
        </authorList>
    </citation>
    <scope>NUCLEOTIDE SEQUENCE</scope>
    <source>
        <strain evidence="2">AGMB 02131</strain>
    </source>
</reference>
<comment type="caution">
    <text evidence="2">The sequence shown here is derived from an EMBL/GenBank/DDBJ whole genome shotgun (WGS) entry which is preliminary data.</text>
</comment>
<evidence type="ECO:0000313" key="3">
    <source>
        <dbReference type="Proteomes" id="UP000602076"/>
    </source>
</evidence>
<sequence>MKKLNTILIAFLSYIGGFAAYNLVLHVVWEQSLGGEWDTVLFWGGLAFTLFAVPIYI</sequence>
<organism evidence="2 3">
    <name type="scientific">Peribacillus faecalis</name>
    <dbReference type="NCBI Taxonomy" id="2772559"/>
    <lineage>
        <taxon>Bacteria</taxon>
        <taxon>Bacillati</taxon>
        <taxon>Bacillota</taxon>
        <taxon>Bacilli</taxon>
        <taxon>Bacillales</taxon>
        <taxon>Bacillaceae</taxon>
        <taxon>Peribacillus</taxon>
    </lineage>
</organism>
<feature type="transmembrane region" description="Helical" evidence="1">
    <location>
        <begin position="7"/>
        <end position="28"/>
    </location>
</feature>
<dbReference type="RefSeq" id="WP_190998798.1">
    <property type="nucleotide sequence ID" value="NZ_JACXSI010000031.1"/>
</dbReference>
<dbReference type="Proteomes" id="UP000602076">
    <property type="component" value="Unassembled WGS sequence"/>
</dbReference>
<name>A0A927D1E0_9BACI</name>
<evidence type="ECO:0000313" key="2">
    <source>
        <dbReference type="EMBL" id="MBD3109259.1"/>
    </source>
</evidence>
<feature type="transmembrane region" description="Helical" evidence="1">
    <location>
        <begin position="40"/>
        <end position="56"/>
    </location>
</feature>
<keyword evidence="1" id="KW-0812">Transmembrane</keyword>
<keyword evidence="1" id="KW-1133">Transmembrane helix</keyword>
<dbReference type="AlphaFoldDB" id="A0A927D1E0"/>
<gene>
    <name evidence="2" type="ORF">IEO70_12970</name>
</gene>
<evidence type="ECO:0000256" key="1">
    <source>
        <dbReference type="SAM" id="Phobius"/>
    </source>
</evidence>
<protein>
    <submittedName>
        <fullName evidence="2">Uncharacterized protein</fullName>
    </submittedName>
</protein>
<dbReference type="EMBL" id="JACXSI010000031">
    <property type="protein sequence ID" value="MBD3109259.1"/>
    <property type="molecule type" value="Genomic_DNA"/>
</dbReference>
<keyword evidence="1" id="KW-0472">Membrane</keyword>
<proteinExistence type="predicted"/>
<accession>A0A927D1E0</accession>